<organism evidence="1 2">
    <name type="scientific">Microbispora rosea</name>
    <dbReference type="NCBI Taxonomy" id="58117"/>
    <lineage>
        <taxon>Bacteria</taxon>
        <taxon>Bacillati</taxon>
        <taxon>Actinomycetota</taxon>
        <taxon>Actinomycetes</taxon>
        <taxon>Streptosporangiales</taxon>
        <taxon>Streptosporangiaceae</taxon>
        <taxon>Microbispora</taxon>
    </lineage>
</organism>
<dbReference type="Proteomes" id="UP000186096">
    <property type="component" value="Unassembled WGS sequence"/>
</dbReference>
<protein>
    <submittedName>
        <fullName evidence="1">Uncharacterized protein</fullName>
    </submittedName>
</protein>
<reference evidence="2" key="1">
    <citation type="submission" date="2017-01" db="EMBL/GenBank/DDBJ databases">
        <authorList>
            <person name="Varghese N."/>
            <person name="Submissions S."/>
        </authorList>
    </citation>
    <scope>NUCLEOTIDE SEQUENCE [LARGE SCALE GENOMIC DNA]</scope>
    <source>
        <strain evidence="2">ATCC 12950</strain>
    </source>
</reference>
<dbReference type="OrthoDB" id="1956004at2"/>
<evidence type="ECO:0000313" key="1">
    <source>
        <dbReference type="EMBL" id="SIQ54651.1"/>
    </source>
</evidence>
<sequence length="78" mass="7956">MVVGGVANVYLLGARQTPADVEKVRSVLAGVPHVTHVYDSAELATLHGGDGLGDLVAEPETGWSFQVGDPATPADTTA</sequence>
<dbReference type="STRING" id="58117.SAMN05421833_102417"/>
<evidence type="ECO:0000313" key="2">
    <source>
        <dbReference type="Proteomes" id="UP000186096"/>
    </source>
</evidence>
<accession>A0A1N6TMY5</accession>
<dbReference type="RefSeq" id="WP_076432983.1">
    <property type="nucleotide sequence ID" value="NZ_FTNI01000002.1"/>
</dbReference>
<dbReference type="EMBL" id="FTNI01000002">
    <property type="protein sequence ID" value="SIQ54651.1"/>
    <property type="molecule type" value="Genomic_DNA"/>
</dbReference>
<proteinExistence type="predicted"/>
<keyword evidence="2" id="KW-1185">Reference proteome</keyword>
<gene>
    <name evidence="1" type="ORF">SAMN05421833_102417</name>
</gene>
<dbReference type="AlphaFoldDB" id="A0A1N6TMY5"/>
<name>A0A1N6TMY5_9ACTN</name>